<keyword evidence="4" id="KW-1185">Reference proteome</keyword>
<dbReference type="EMBL" id="MDTU01000001">
    <property type="protein sequence ID" value="ODN43555.1"/>
    <property type="molecule type" value="Genomic_DNA"/>
</dbReference>
<evidence type="ECO:0000256" key="1">
    <source>
        <dbReference type="ARBA" id="ARBA00007435"/>
    </source>
</evidence>
<dbReference type="PROSITE" id="PS50164">
    <property type="entry name" value="GIY_YIG"/>
    <property type="match status" value="1"/>
</dbReference>
<dbReference type="InterPro" id="IPR050190">
    <property type="entry name" value="UPF0213_domain"/>
</dbReference>
<dbReference type="PANTHER" id="PTHR34477">
    <property type="entry name" value="UPF0213 PROTEIN YHBQ"/>
    <property type="match status" value="1"/>
</dbReference>
<dbReference type="SUPFAM" id="SSF82771">
    <property type="entry name" value="GIY-YIG endonuclease"/>
    <property type="match status" value="1"/>
</dbReference>
<comment type="caution">
    <text evidence="3">The sequence shown here is derived from an EMBL/GenBank/DDBJ whole genome shotgun (WGS) entry which is preliminary data.</text>
</comment>
<accession>A0ABX3A801</accession>
<reference evidence="3 4" key="1">
    <citation type="submission" date="2016-08" db="EMBL/GenBank/DDBJ databases">
        <title>Draft genome sequence of Candidatus Piscirickettsia litoralis, from seawater.</title>
        <authorList>
            <person name="Wan X."/>
            <person name="Lee A.J."/>
            <person name="Hou S."/>
            <person name="Donachie S.P."/>
        </authorList>
    </citation>
    <scope>NUCLEOTIDE SEQUENCE [LARGE SCALE GENOMIC DNA]</scope>
    <source>
        <strain evidence="3 4">Y2</strain>
    </source>
</reference>
<evidence type="ECO:0000259" key="2">
    <source>
        <dbReference type="PROSITE" id="PS50164"/>
    </source>
</evidence>
<sequence>MTTYYIYILECSNGALYTGYTTNLERRYQEHMQGSSKCKYTRAFPPKCLAACWQINGTLSNTLKIEALIKKLKRPKKLNLINSPERLLAQCHHITQAITSYHYQP</sequence>
<dbReference type="InterPro" id="IPR035901">
    <property type="entry name" value="GIY-YIG_endonuc_sf"/>
</dbReference>
<evidence type="ECO:0000313" key="4">
    <source>
        <dbReference type="Proteomes" id="UP000094329"/>
    </source>
</evidence>
<organism evidence="3 4">
    <name type="scientific">Piscirickettsia litoralis</name>
    <dbReference type="NCBI Taxonomy" id="1891921"/>
    <lineage>
        <taxon>Bacteria</taxon>
        <taxon>Pseudomonadati</taxon>
        <taxon>Pseudomonadota</taxon>
        <taxon>Gammaproteobacteria</taxon>
        <taxon>Thiotrichales</taxon>
        <taxon>Piscirickettsiaceae</taxon>
        <taxon>Piscirickettsia</taxon>
    </lineage>
</organism>
<dbReference type="RefSeq" id="WP_069313353.1">
    <property type="nucleotide sequence ID" value="NZ_MDTU01000001.1"/>
</dbReference>
<proteinExistence type="inferred from homology"/>
<dbReference type="CDD" id="cd10456">
    <property type="entry name" value="GIY-YIG_UPF0213"/>
    <property type="match status" value="1"/>
</dbReference>
<dbReference type="Gene3D" id="3.40.1440.10">
    <property type="entry name" value="GIY-YIG endonuclease"/>
    <property type="match status" value="1"/>
</dbReference>
<dbReference type="Pfam" id="PF01541">
    <property type="entry name" value="GIY-YIG"/>
    <property type="match status" value="1"/>
</dbReference>
<gene>
    <name evidence="3" type="ORF">BGC07_12300</name>
</gene>
<dbReference type="InterPro" id="IPR000305">
    <property type="entry name" value="GIY-YIG_endonuc"/>
</dbReference>
<dbReference type="PANTHER" id="PTHR34477:SF1">
    <property type="entry name" value="UPF0213 PROTEIN YHBQ"/>
    <property type="match status" value="1"/>
</dbReference>
<comment type="similarity">
    <text evidence="1">Belongs to the UPF0213 family.</text>
</comment>
<feature type="domain" description="GIY-YIG" evidence="2">
    <location>
        <begin position="2"/>
        <end position="79"/>
    </location>
</feature>
<name>A0ABX3A801_9GAMM</name>
<dbReference type="Proteomes" id="UP000094329">
    <property type="component" value="Unassembled WGS sequence"/>
</dbReference>
<protein>
    <recommendedName>
        <fullName evidence="2">GIY-YIG domain-containing protein</fullName>
    </recommendedName>
</protein>
<evidence type="ECO:0000313" key="3">
    <source>
        <dbReference type="EMBL" id="ODN43555.1"/>
    </source>
</evidence>